<keyword evidence="1" id="KW-0812">Transmembrane</keyword>
<keyword evidence="1" id="KW-0472">Membrane</keyword>
<feature type="transmembrane region" description="Helical" evidence="1">
    <location>
        <begin position="21"/>
        <end position="41"/>
    </location>
</feature>
<feature type="transmembrane region" description="Helical" evidence="1">
    <location>
        <begin position="244"/>
        <end position="268"/>
    </location>
</feature>
<comment type="caution">
    <text evidence="2">The sequence shown here is derived from an EMBL/GenBank/DDBJ whole genome shotgun (WGS) entry which is preliminary data.</text>
</comment>
<sequence>MSPVIYMLEKEFLEHKLVTRLPLFLAIFAVVNFMLVMSGGDNLNISYQISGMDEWAGFSNVTGYAGIIGKLNIIVAGIVATITFFSYVPKTLRKERQEGSLMFWRSMPVSDNLAIAVKLIFALVVIPLVASILLLFSDVIVWVLASWFMPADMLATSSISFASLIMHWFDFLGRMVLVSLALLPVACLLMVLSQITNHPLVTLFIAVVMIKLMAYMVFGSSVVGDWISKIYNLPFKILTSDSPVTVFSSVGSVTLIALLAASIALFWMCAKLRSSDDFARKLGMNS</sequence>
<evidence type="ECO:0000313" key="2">
    <source>
        <dbReference type="EMBL" id="PSU48409.1"/>
    </source>
</evidence>
<dbReference type="EMBL" id="PYMJ01000010">
    <property type="protein sequence ID" value="PSU48409.1"/>
    <property type="molecule type" value="Genomic_DNA"/>
</dbReference>
<feature type="transmembrane region" description="Helical" evidence="1">
    <location>
        <begin position="109"/>
        <end position="133"/>
    </location>
</feature>
<gene>
    <name evidence="2" type="ORF">C9J12_12415</name>
</gene>
<dbReference type="Proteomes" id="UP000240987">
    <property type="component" value="Unassembled WGS sequence"/>
</dbReference>
<proteinExistence type="predicted"/>
<evidence type="ECO:0000313" key="3">
    <source>
        <dbReference type="Proteomes" id="UP000240987"/>
    </source>
</evidence>
<feature type="transmembrane region" description="Helical" evidence="1">
    <location>
        <begin position="61"/>
        <end position="88"/>
    </location>
</feature>
<name>A0A2T3JHI5_9GAMM</name>
<organism evidence="2 3">
    <name type="scientific">Photobacterium frigidiphilum</name>
    <dbReference type="NCBI Taxonomy" id="264736"/>
    <lineage>
        <taxon>Bacteria</taxon>
        <taxon>Pseudomonadati</taxon>
        <taxon>Pseudomonadota</taxon>
        <taxon>Gammaproteobacteria</taxon>
        <taxon>Vibrionales</taxon>
        <taxon>Vibrionaceae</taxon>
        <taxon>Photobacterium</taxon>
    </lineage>
</organism>
<keyword evidence="3" id="KW-1185">Reference proteome</keyword>
<feature type="transmembrane region" description="Helical" evidence="1">
    <location>
        <begin position="176"/>
        <end position="195"/>
    </location>
</feature>
<protein>
    <submittedName>
        <fullName evidence="2">ABC transporter</fullName>
    </submittedName>
</protein>
<dbReference type="OrthoDB" id="118685at2"/>
<reference evidence="2 3" key="1">
    <citation type="submission" date="2018-01" db="EMBL/GenBank/DDBJ databases">
        <title>Whole genome sequencing of Histamine producing bacteria.</title>
        <authorList>
            <person name="Butler K."/>
        </authorList>
    </citation>
    <scope>NUCLEOTIDE SEQUENCE [LARGE SCALE GENOMIC DNA]</scope>
    <source>
        <strain evidence="2 3">JCM 12947</strain>
    </source>
</reference>
<accession>A0A2T3JHI5</accession>
<dbReference type="AlphaFoldDB" id="A0A2T3JHI5"/>
<keyword evidence="1" id="KW-1133">Transmembrane helix</keyword>
<dbReference type="RefSeq" id="WP_107243004.1">
    <property type="nucleotide sequence ID" value="NZ_PYMJ01000010.1"/>
</dbReference>
<evidence type="ECO:0000256" key="1">
    <source>
        <dbReference type="SAM" id="Phobius"/>
    </source>
</evidence>
<feature type="transmembrane region" description="Helical" evidence="1">
    <location>
        <begin position="201"/>
        <end position="223"/>
    </location>
</feature>